<protein>
    <submittedName>
        <fullName evidence="3">Orcokinin-like transcript a</fullName>
    </submittedName>
</protein>
<feature type="chain" id="PRO_5036972331" evidence="2">
    <location>
        <begin position="20"/>
        <end position="171"/>
    </location>
</feature>
<evidence type="ECO:0000256" key="2">
    <source>
        <dbReference type="SAM" id="SignalP"/>
    </source>
</evidence>
<proteinExistence type="evidence at transcript level"/>
<keyword evidence="2" id="KW-0732">Signal</keyword>
<reference evidence="3" key="1">
    <citation type="journal article" date="2022" name="J. Proteome Res.">
        <title>Neuropeptidomes of Tenebrio molitor L. and Zophobas atratus Fab. (Coleoptera, Polyphaga: Tenebrionidae).</title>
        <authorList>
            <person name="Marciniak P."/>
            <person name="Pacholska-Bogalska J."/>
            <person name="Ragionieri L."/>
        </authorList>
    </citation>
    <scope>NUCLEOTIDE SEQUENCE</scope>
    <source>
        <strain evidence="3">DN38306_c0_g1_i1</strain>
    </source>
</reference>
<dbReference type="AlphaFoldDB" id="A0A977XCU7"/>
<feature type="signal peptide" evidence="2">
    <location>
        <begin position="1"/>
        <end position="19"/>
    </location>
</feature>
<evidence type="ECO:0000256" key="1">
    <source>
        <dbReference type="SAM" id="MobiDB-lite"/>
    </source>
</evidence>
<sequence>MWFITPLFVVFLALGAIDAAPNLARLESNYNPYGEIQSVMGRKSARNFGVLQLGGGYGVAKRFSPSSNKYEMKTEKHRRGPLNGLIPGGAFGRAARSNCARTNCQTFAYDKLIKILKGPMELKLEPYFSFDVESRNDSGDGQGMRGGQENMPTSIDAYYTPYQSKQFLEVE</sequence>
<name>A0A977XCU7_TENMO</name>
<organism evidence="3">
    <name type="scientific">Tenebrio molitor</name>
    <name type="common">Yellow mealworm beetle</name>
    <dbReference type="NCBI Taxonomy" id="7067"/>
    <lineage>
        <taxon>Eukaryota</taxon>
        <taxon>Metazoa</taxon>
        <taxon>Ecdysozoa</taxon>
        <taxon>Arthropoda</taxon>
        <taxon>Hexapoda</taxon>
        <taxon>Insecta</taxon>
        <taxon>Pterygota</taxon>
        <taxon>Neoptera</taxon>
        <taxon>Endopterygota</taxon>
        <taxon>Coleoptera</taxon>
        <taxon>Polyphaga</taxon>
        <taxon>Cucujiformia</taxon>
        <taxon>Tenebrionidae</taxon>
        <taxon>Tenebrio</taxon>
    </lineage>
</organism>
<evidence type="ECO:0000313" key="3">
    <source>
        <dbReference type="EMBL" id="UXO98099.1"/>
    </source>
</evidence>
<accession>A0A977XCU7</accession>
<dbReference type="EMBL" id="ON155961">
    <property type="protein sequence ID" value="UXO98099.1"/>
    <property type="molecule type" value="mRNA"/>
</dbReference>
<feature type="region of interest" description="Disordered" evidence="1">
    <location>
        <begin position="135"/>
        <end position="155"/>
    </location>
</feature>